<evidence type="ECO:0000256" key="2">
    <source>
        <dbReference type="ARBA" id="ARBA00022475"/>
    </source>
</evidence>
<keyword evidence="5 6" id="KW-0472">Membrane</keyword>
<keyword evidence="9" id="KW-1185">Reference proteome</keyword>
<organism evidence="8 9">
    <name type="scientific">Pendulispora brunnea</name>
    <dbReference type="NCBI Taxonomy" id="2905690"/>
    <lineage>
        <taxon>Bacteria</taxon>
        <taxon>Pseudomonadati</taxon>
        <taxon>Myxococcota</taxon>
        <taxon>Myxococcia</taxon>
        <taxon>Myxococcales</taxon>
        <taxon>Sorangiineae</taxon>
        <taxon>Pendulisporaceae</taxon>
        <taxon>Pendulispora</taxon>
    </lineage>
</organism>
<protein>
    <submittedName>
        <fullName evidence="8">Type II secretion system F family protein</fullName>
    </submittedName>
</protein>
<evidence type="ECO:0000256" key="3">
    <source>
        <dbReference type="ARBA" id="ARBA00022692"/>
    </source>
</evidence>
<evidence type="ECO:0000256" key="6">
    <source>
        <dbReference type="SAM" id="Phobius"/>
    </source>
</evidence>
<proteinExistence type="predicted"/>
<accession>A0ABZ2KCV7</accession>
<feature type="transmembrane region" description="Helical" evidence="6">
    <location>
        <begin position="20"/>
        <end position="42"/>
    </location>
</feature>
<dbReference type="InterPro" id="IPR042094">
    <property type="entry name" value="T2SS_GspF_sf"/>
</dbReference>
<dbReference type="PANTHER" id="PTHR35007:SF2">
    <property type="entry name" value="PILUS ASSEMBLE PROTEIN"/>
    <property type="match status" value="1"/>
</dbReference>
<keyword evidence="3 6" id="KW-0812">Transmembrane</keyword>
<feature type="transmembrane region" description="Helical" evidence="6">
    <location>
        <begin position="99"/>
        <end position="118"/>
    </location>
</feature>
<dbReference type="EMBL" id="CP089982">
    <property type="protein sequence ID" value="WXA96523.1"/>
    <property type="molecule type" value="Genomic_DNA"/>
</dbReference>
<name>A0ABZ2KCV7_9BACT</name>
<evidence type="ECO:0000313" key="8">
    <source>
        <dbReference type="EMBL" id="WXA96523.1"/>
    </source>
</evidence>
<dbReference type="PANTHER" id="PTHR35007">
    <property type="entry name" value="INTEGRAL MEMBRANE PROTEIN-RELATED"/>
    <property type="match status" value="1"/>
</dbReference>
<feature type="domain" description="Type II secretion system protein GspF" evidence="7">
    <location>
        <begin position="132"/>
        <end position="256"/>
    </location>
</feature>
<dbReference type="RefSeq" id="WP_394847139.1">
    <property type="nucleotide sequence ID" value="NZ_CP089982.1"/>
</dbReference>
<feature type="transmembrane region" description="Helical" evidence="6">
    <location>
        <begin position="243"/>
        <end position="265"/>
    </location>
</feature>
<feature type="transmembrane region" description="Helical" evidence="6">
    <location>
        <begin position="277"/>
        <end position="296"/>
    </location>
</feature>
<dbReference type="Proteomes" id="UP001379533">
    <property type="component" value="Chromosome"/>
</dbReference>
<keyword evidence="4 6" id="KW-1133">Transmembrane helix</keyword>
<evidence type="ECO:0000256" key="4">
    <source>
        <dbReference type="ARBA" id="ARBA00022989"/>
    </source>
</evidence>
<dbReference type="Pfam" id="PF00482">
    <property type="entry name" value="T2SSF"/>
    <property type="match status" value="1"/>
</dbReference>
<reference evidence="8 9" key="1">
    <citation type="submission" date="2021-12" db="EMBL/GenBank/DDBJ databases">
        <title>Discovery of the Pendulisporaceae a myxobacterial family with distinct sporulation behavior and unique specialized metabolism.</title>
        <authorList>
            <person name="Garcia R."/>
            <person name="Popoff A."/>
            <person name="Bader C.D."/>
            <person name="Loehr J."/>
            <person name="Walesch S."/>
            <person name="Walt C."/>
            <person name="Boldt J."/>
            <person name="Bunk B."/>
            <person name="Haeckl F.J.F.P.J."/>
            <person name="Gunesch A.P."/>
            <person name="Birkelbach J."/>
            <person name="Nuebel U."/>
            <person name="Pietschmann T."/>
            <person name="Bach T."/>
            <person name="Mueller R."/>
        </authorList>
    </citation>
    <scope>NUCLEOTIDE SEQUENCE [LARGE SCALE GENOMIC DNA]</scope>
    <source>
        <strain evidence="8 9">MSr12523</strain>
    </source>
</reference>
<dbReference type="Gene3D" id="1.20.81.30">
    <property type="entry name" value="Type II secretion system (T2SS), domain F"/>
    <property type="match status" value="1"/>
</dbReference>
<keyword evidence="2" id="KW-1003">Cell membrane</keyword>
<sequence>MKDTFLRWFAAIGRGDVPAYVYEIVGLAFVWFGVAAFVYVSATDPRGAARRVGANYAGGLNVHLRSMFLPERGAYFAWLQLIGAIALLAIYGFVKLEALLYATVATIVVPPVVLRSMAKRRRKRLDDQVHGFTLALANALKTTASIGEALWITLDVTAKPLREELETALKQVRIGSTLEEALLAMTARAQSTSLDVVVSALLIGRQTGGDLPRILEGTAGSLRELKRLEELTEKVTLGARQSLLIAAAITACLAFFLPRVVPGFFDPLRDTVKGQLVVAQCVFMYFTALYLGYRFTRMDI</sequence>
<evidence type="ECO:0000256" key="5">
    <source>
        <dbReference type="ARBA" id="ARBA00023136"/>
    </source>
</evidence>
<gene>
    <name evidence="8" type="ORF">LZC95_06675</name>
</gene>
<comment type="subcellular location">
    <subcellularLocation>
        <location evidence="1">Cell membrane</location>
        <topology evidence="1">Multi-pass membrane protein</topology>
    </subcellularLocation>
</comment>
<feature type="transmembrane region" description="Helical" evidence="6">
    <location>
        <begin position="75"/>
        <end position="93"/>
    </location>
</feature>
<dbReference type="InterPro" id="IPR018076">
    <property type="entry name" value="T2SS_GspF_dom"/>
</dbReference>
<evidence type="ECO:0000259" key="7">
    <source>
        <dbReference type="Pfam" id="PF00482"/>
    </source>
</evidence>
<evidence type="ECO:0000256" key="1">
    <source>
        <dbReference type="ARBA" id="ARBA00004651"/>
    </source>
</evidence>
<evidence type="ECO:0000313" key="9">
    <source>
        <dbReference type="Proteomes" id="UP001379533"/>
    </source>
</evidence>